<dbReference type="PROSITE" id="PS51835">
    <property type="entry name" value="DENN_C9ORF72"/>
    <property type="match status" value="1"/>
</dbReference>
<dbReference type="dictyBase" id="DDB_G0268820"/>
<dbReference type="eggNOG" id="ENOG502RBSX">
    <property type="taxonomic scope" value="Eukaryota"/>
</dbReference>
<dbReference type="GO" id="GO:0005768">
    <property type="term" value="C:endosome"/>
    <property type="evidence" value="ECO:0000318"/>
    <property type="project" value="GO_Central"/>
</dbReference>
<keyword evidence="3" id="KW-1185">Reference proteome</keyword>
<dbReference type="PANTHER" id="PTHR31855:SF2">
    <property type="entry name" value="GUANINE NUCLEOTIDE EXCHANGE FACTOR C9ORF72"/>
    <property type="match status" value="1"/>
</dbReference>
<dbReference type="PaxDb" id="44689-DDB0190062"/>
<dbReference type="STRING" id="44689.Q55EM9"/>
<reference evidence="2 3" key="1">
    <citation type="journal article" date="2005" name="Nature">
        <title>The genome of the social amoeba Dictyostelium discoideum.</title>
        <authorList>
            <consortium name="The Dictyostelium discoideum Sequencing Consortium"/>
            <person name="Eichinger L."/>
            <person name="Pachebat J.A."/>
            <person name="Glockner G."/>
            <person name="Rajandream M.A."/>
            <person name="Sucgang R."/>
            <person name="Berriman M."/>
            <person name="Song J."/>
            <person name="Olsen R."/>
            <person name="Szafranski K."/>
            <person name="Xu Q."/>
            <person name="Tunggal B."/>
            <person name="Kummerfeld S."/>
            <person name="Madera M."/>
            <person name="Konfortov B.A."/>
            <person name="Rivero F."/>
            <person name="Bankier A.T."/>
            <person name="Lehmann R."/>
            <person name="Hamlin N."/>
            <person name="Davies R."/>
            <person name="Gaudet P."/>
            <person name="Fey P."/>
            <person name="Pilcher K."/>
            <person name="Chen G."/>
            <person name="Saunders D."/>
            <person name="Sodergren E."/>
            <person name="Davis P."/>
            <person name="Kerhornou A."/>
            <person name="Nie X."/>
            <person name="Hall N."/>
            <person name="Anjard C."/>
            <person name="Hemphill L."/>
            <person name="Bason N."/>
            <person name="Farbrother P."/>
            <person name="Desany B."/>
            <person name="Just E."/>
            <person name="Morio T."/>
            <person name="Rost R."/>
            <person name="Churcher C."/>
            <person name="Cooper J."/>
            <person name="Haydock S."/>
            <person name="van Driessche N."/>
            <person name="Cronin A."/>
            <person name="Goodhead I."/>
            <person name="Muzny D."/>
            <person name="Mourier T."/>
            <person name="Pain A."/>
            <person name="Lu M."/>
            <person name="Harper D."/>
            <person name="Lindsay R."/>
            <person name="Hauser H."/>
            <person name="James K."/>
            <person name="Quiles M."/>
            <person name="Madan Babu M."/>
            <person name="Saito T."/>
            <person name="Buchrieser C."/>
            <person name="Wardroper A."/>
            <person name="Felder M."/>
            <person name="Thangavelu M."/>
            <person name="Johnson D."/>
            <person name="Knights A."/>
            <person name="Loulseged H."/>
            <person name="Mungall K."/>
            <person name="Oliver K."/>
            <person name="Price C."/>
            <person name="Quail M.A."/>
            <person name="Urushihara H."/>
            <person name="Hernandez J."/>
            <person name="Rabbinowitsch E."/>
            <person name="Steffen D."/>
            <person name="Sanders M."/>
            <person name="Ma J."/>
            <person name="Kohara Y."/>
            <person name="Sharp S."/>
            <person name="Simmonds M."/>
            <person name="Spiegler S."/>
            <person name="Tivey A."/>
            <person name="Sugano S."/>
            <person name="White B."/>
            <person name="Walker D."/>
            <person name="Woodward J."/>
            <person name="Winckler T."/>
            <person name="Tanaka Y."/>
            <person name="Shaulsky G."/>
            <person name="Schleicher M."/>
            <person name="Weinstock G."/>
            <person name="Rosenthal A."/>
            <person name="Cox E.C."/>
            <person name="Chisholm R.L."/>
            <person name="Gibbs R."/>
            <person name="Loomis W.F."/>
            <person name="Platzer M."/>
            <person name="Kay R.R."/>
            <person name="Williams J."/>
            <person name="Dear P.H."/>
            <person name="Noegel A.A."/>
            <person name="Barrell B."/>
            <person name="Kuspa A."/>
        </authorList>
    </citation>
    <scope>NUCLEOTIDE SEQUENCE [LARGE SCALE GENOMIC DNA]</scope>
    <source>
        <strain evidence="2 3">AX4</strain>
    </source>
</reference>
<feature type="region of interest" description="Disordered" evidence="1">
    <location>
        <begin position="324"/>
        <end position="349"/>
    </location>
</feature>
<dbReference type="GO" id="GO:0005776">
    <property type="term" value="C:autophagosome"/>
    <property type="evidence" value="ECO:0000318"/>
    <property type="project" value="GO_Central"/>
</dbReference>
<sequence>MANIIEGTSYQKKRSLFDAVYQKLINNGSPNLSDHNYNNGNTSFTSGKINKKKLNSSKTSTSPIDLNQLYKSFQVFQGAQLSVWHDTAGPVIEQSWYYKELPLDFKQFIARQTLCGLDPKNTCDEFRFNIYSDQGVLVLSHIFNSKYNDSLTKFALSLYLSINFFNDYLPIHDIIVDRITCLSCKLLKMYTLNLIDQSDLFTKELVLTMINIEHLFLSNYNEKCGSISVSNTCFNDSKVDQDFLIRVLTSHFQTYGSTIIIGSNADLVYQWMDTIYLFLTPKERKLTTRNLNLKEYIPDIMIQGFLNENSININNSINNNNNNMNNSSNSINNNNNNNHNHLNSSNNINNINNNNNSWLKQIDERLHFSLRPSTVVDLDKGIVYQTKRNHEYVDKRIDLFSKLIVDNYHQGKEFENLTPFKNSNSIFITKMVNEVFQLPFHLKEVFLMQSIKSLLRKSSIVITTLQHLSFTPAIEQKYKISQLFTPPLNEVDIELLYGLAEKLQFYLFVSVTKPESFGLEDTIMEILAL</sequence>
<dbReference type="GO" id="GO:0005085">
    <property type="term" value="F:guanyl-nucleotide exchange factor activity"/>
    <property type="evidence" value="ECO:0007669"/>
    <property type="project" value="InterPro"/>
</dbReference>
<gene>
    <name evidence="2" type="ORF">DDB_G0268820</name>
</gene>
<dbReference type="SMR" id="Q55EM9"/>
<dbReference type="InterPro" id="IPR027819">
    <property type="entry name" value="C9orf72"/>
</dbReference>
<dbReference type="Pfam" id="PF15019">
    <property type="entry name" value="C9orf72-like"/>
    <property type="match status" value="1"/>
</dbReference>
<dbReference type="AlphaFoldDB" id="Q55EM9"/>
<organism evidence="2 3">
    <name type="scientific">Dictyostelium discoideum</name>
    <name type="common">Social amoeba</name>
    <dbReference type="NCBI Taxonomy" id="44689"/>
    <lineage>
        <taxon>Eukaryota</taxon>
        <taxon>Amoebozoa</taxon>
        <taxon>Evosea</taxon>
        <taxon>Eumycetozoa</taxon>
        <taxon>Dictyostelia</taxon>
        <taxon>Dictyosteliales</taxon>
        <taxon>Dictyosteliaceae</taxon>
        <taxon>Dictyostelium</taxon>
    </lineage>
</organism>
<dbReference type="GO" id="GO:0006897">
    <property type="term" value="P:endocytosis"/>
    <property type="evidence" value="ECO:0000318"/>
    <property type="project" value="GO_Central"/>
</dbReference>
<dbReference type="HOGENOM" id="CLU_515294_0_0_1"/>
<evidence type="ECO:0000313" key="2">
    <source>
        <dbReference type="EMBL" id="EAL72999.1"/>
    </source>
</evidence>
<accession>Q55EM9</accession>
<dbReference type="RefSeq" id="XP_646991.1">
    <property type="nucleotide sequence ID" value="XM_641899.1"/>
</dbReference>
<name>Q55EM9_DICDI</name>
<dbReference type="GeneID" id="8616684"/>
<evidence type="ECO:0000313" key="3">
    <source>
        <dbReference type="Proteomes" id="UP000002195"/>
    </source>
</evidence>
<dbReference type="PANTHER" id="PTHR31855">
    <property type="entry name" value="GUANINE NUCLEOTIDE EXCHANGE C9ORF72"/>
    <property type="match status" value="1"/>
</dbReference>
<dbReference type="OMA" id="TMINIEH"/>
<dbReference type="InParanoid" id="Q55EM9"/>
<protein>
    <submittedName>
        <fullName evidence="2">Uncharacterized protein</fullName>
    </submittedName>
</protein>
<dbReference type="GO" id="GO:0006914">
    <property type="term" value="P:autophagy"/>
    <property type="evidence" value="ECO:0000318"/>
    <property type="project" value="GO_Central"/>
</dbReference>
<dbReference type="Proteomes" id="UP000002195">
    <property type="component" value="Unassembled WGS sequence"/>
</dbReference>
<dbReference type="VEuPathDB" id="AmoebaDB:DDB_G0268820"/>
<dbReference type="EMBL" id="AAFI02000004">
    <property type="protein sequence ID" value="EAL72999.1"/>
    <property type="molecule type" value="Genomic_DNA"/>
</dbReference>
<proteinExistence type="predicted"/>
<dbReference type="FunCoup" id="Q55EM9">
    <property type="interactions" value="5"/>
</dbReference>
<dbReference type="KEGG" id="ddi:DDB_G0268820"/>
<comment type="caution">
    <text evidence="2">The sequence shown here is derived from an EMBL/GenBank/DDBJ whole genome shotgun (WGS) entry which is preliminary data.</text>
</comment>
<evidence type="ECO:0000256" key="1">
    <source>
        <dbReference type="SAM" id="MobiDB-lite"/>
    </source>
</evidence>